<evidence type="ECO:0000313" key="7">
    <source>
        <dbReference type="EMBL" id="PVD21439.1"/>
    </source>
</evidence>
<dbReference type="PANTHER" id="PTHR11785:SF512">
    <property type="entry name" value="SOBREMESA, ISOFORM B"/>
    <property type="match status" value="1"/>
</dbReference>
<feature type="region of interest" description="Disordered" evidence="5">
    <location>
        <begin position="496"/>
        <end position="550"/>
    </location>
</feature>
<feature type="region of interest" description="Disordered" evidence="5">
    <location>
        <begin position="684"/>
        <end position="752"/>
    </location>
</feature>
<evidence type="ECO:0000256" key="6">
    <source>
        <dbReference type="SAM" id="Phobius"/>
    </source>
</evidence>
<gene>
    <name evidence="7" type="ORF">C0Q70_19612</name>
</gene>
<evidence type="ECO:0008006" key="9">
    <source>
        <dbReference type="Google" id="ProtNLM"/>
    </source>
</evidence>
<dbReference type="AlphaFoldDB" id="A0A2T7NJU9"/>
<organism evidence="7 8">
    <name type="scientific">Pomacea canaliculata</name>
    <name type="common">Golden apple snail</name>
    <dbReference type="NCBI Taxonomy" id="400727"/>
    <lineage>
        <taxon>Eukaryota</taxon>
        <taxon>Metazoa</taxon>
        <taxon>Spiralia</taxon>
        <taxon>Lophotrochozoa</taxon>
        <taxon>Mollusca</taxon>
        <taxon>Gastropoda</taxon>
        <taxon>Caenogastropoda</taxon>
        <taxon>Architaenioglossa</taxon>
        <taxon>Ampullarioidea</taxon>
        <taxon>Ampullariidae</taxon>
        <taxon>Pomacea</taxon>
    </lineage>
</organism>
<dbReference type="EMBL" id="PZQS01000012">
    <property type="protein sequence ID" value="PVD21439.1"/>
    <property type="molecule type" value="Genomic_DNA"/>
</dbReference>
<proteinExistence type="predicted"/>
<dbReference type="STRING" id="400727.A0A2T7NJU9"/>
<feature type="transmembrane region" description="Helical" evidence="6">
    <location>
        <begin position="297"/>
        <end position="318"/>
    </location>
</feature>
<feature type="transmembrane region" description="Helical" evidence="6">
    <location>
        <begin position="262"/>
        <end position="285"/>
    </location>
</feature>
<evidence type="ECO:0000256" key="2">
    <source>
        <dbReference type="ARBA" id="ARBA00022692"/>
    </source>
</evidence>
<protein>
    <recommendedName>
        <fullName evidence="9">Amino acid permease/ SLC12A domain-containing protein</fullName>
    </recommendedName>
</protein>
<name>A0A2T7NJU9_POMCA</name>
<feature type="transmembrane region" description="Helical" evidence="6">
    <location>
        <begin position="324"/>
        <end position="345"/>
    </location>
</feature>
<feature type="compositionally biased region" description="Polar residues" evidence="5">
    <location>
        <begin position="536"/>
        <end position="550"/>
    </location>
</feature>
<evidence type="ECO:0000256" key="5">
    <source>
        <dbReference type="SAM" id="MobiDB-lite"/>
    </source>
</evidence>
<keyword evidence="4 6" id="KW-0472">Membrane</keyword>
<keyword evidence="2 6" id="KW-0812">Transmembrane</keyword>
<evidence type="ECO:0000313" key="8">
    <source>
        <dbReference type="Proteomes" id="UP000245119"/>
    </source>
</evidence>
<comment type="subcellular location">
    <subcellularLocation>
        <location evidence="1">Membrane</location>
        <topology evidence="1">Multi-pass membrane protein</topology>
    </subcellularLocation>
</comment>
<dbReference type="Proteomes" id="UP000245119">
    <property type="component" value="Linkage Group LG12"/>
</dbReference>
<dbReference type="OrthoDB" id="10062876at2759"/>
<dbReference type="GO" id="GO:0015179">
    <property type="term" value="F:L-amino acid transmembrane transporter activity"/>
    <property type="evidence" value="ECO:0007669"/>
    <property type="project" value="TreeGrafter"/>
</dbReference>
<feature type="compositionally biased region" description="Low complexity" evidence="5">
    <location>
        <begin position="714"/>
        <end position="731"/>
    </location>
</feature>
<keyword evidence="3 6" id="KW-1133">Transmembrane helix</keyword>
<feature type="transmembrane region" description="Helical" evidence="6">
    <location>
        <begin position="35"/>
        <end position="55"/>
    </location>
</feature>
<feature type="compositionally biased region" description="Basic and acidic residues" evidence="5">
    <location>
        <begin position="740"/>
        <end position="752"/>
    </location>
</feature>
<dbReference type="GO" id="GO:0016020">
    <property type="term" value="C:membrane"/>
    <property type="evidence" value="ECO:0007669"/>
    <property type="project" value="UniProtKB-SubCell"/>
</dbReference>
<dbReference type="Pfam" id="PF13520">
    <property type="entry name" value="AA_permease_2"/>
    <property type="match status" value="1"/>
</dbReference>
<keyword evidence="8" id="KW-1185">Reference proteome</keyword>
<dbReference type="PANTHER" id="PTHR11785">
    <property type="entry name" value="AMINO ACID TRANSPORTER"/>
    <property type="match status" value="1"/>
</dbReference>
<feature type="transmembrane region" description="Helical" evidence="6">
    <location>
        <begin position="239"/>
        <end position="256"/>
    </location>
</feature>
<evidence type="ECO:0000256" key="1">
    <source>
        <dbReference type="ARBA" id="ARBA00004141"/>
    </source>
</evidence>
<comment type="caution">
    <text evidence="7">The sequence shown here is derived from an EMBL/GenBank/DDBJ whole genome shotgun (WGS) entry which is preliminary data.</text>
</comment>
<evidence type="ECO:0000256" key="4">
    <source>
        <dbReference type="ARBA" id="ARBA00023136"/>
    </source>
</evidence>
<evidence type="ECO:0000256" key="3">
    <source>
        <dbReference type="ARBA" id="ARBA00022989"/>
    </source>
</evidence>
<reference evidence="7 8" key="1">
    <citation type="submission" date="2018-04" db="EMBL/GenBank/DDBJ databases">
        <title>The genome of golden apple snail Pomacea canaliculata provides insight into stress tolerance and invasive adaptation.</title>
        <authorList>
            <person name="Liu C."/>
            <person name="Liu B."/>
            <person name="Ren Y."/>
            <person name="Zhang Y."/>
            <person name="Wang H."/>
            <person name="Li S."/>
            <person name="Jiang F."/>
            <person name="Yin L."/>
            <person name="Zhang G."/>
            <person name="Qian W."/>
            <person name="Fan W."/>
        </authorList>
    </citation>
    <scope>NUCLEOTIDE SEQUENCE [LARGE SCALE GENOMIC DNA]</scope>
    <source>
        <strain evidence="7">SZHN2017</strain>
        <tissue evidence="7">Muscle</tissue>
    </source>
</reference>
<sequence>MRIAAAEPVGTAVFALALADYSVAGIYGNCLSPTVVVKTIAALAVVTLALLNVFSQKLADRVQVLASVGKATALTVIILFGIKNIAEGRTKQLETGFEGTVDHPTDITFAIYNALWAYGGWANVNHVTTGLRKPPRNLPRLVKTVIPFVMTIYVLVVTSYFTVMSKQEMISSEAIGVTWAHGVFTKGASSIIPIGVGLTALGSLNATFLSSGRLAGVAVKDSQMPEVASWVHVRSKTPILIVYLRMVIAIIMISVADSGQLVRFFIFSVWLFHGTAMLALIVLRVKNKDKVRPYKVNLVLPVVVVLIIAFLLIGPFLRSPNPEFISSLVLVGLSLLCYLPMHWFYSRATLPDKLIIWLQLLFRIAPKKILARYERRRSSVANLLLLQNLAAAMSTGNDPDSDLRRMSIMRRLSTAVARNSILVPGGASPVSLRRLSDAMLTSLSRMPSLEKSSPVVKKRFSPSPSIIRQINKNRSLVEADVRRGRSNSLFPWVGTGHSESSAPVYRPNARASSSFGSGDGHARPLPRVESMPTPASMYTGNSSANDTTHSDTKVANLSKLNGSVPTIKTYSLPPGVTKGQRVTYNNDVSRNLPNGGAVNSTHTTTATAVSSNMASSRNGSLVSFSNTSSCTQATIPEELSAGDTSLAVNKGDLSCHQSDKSLTLPDEYESDDGRQYELLALPIFPPEEGSSDSSDSDSSSDLDSSRDDLGGIESLFGLTSTGSSRGSSDGSSSDDEEDSFHEQQRLQDELRSELHEIILSNIANDSARSNSLTSV</sequence>
<dbReference type="Gene3D" id="1.20.1740.10">
    <property type="entry name" value="Amino acid/polyamine transporter I"/>
    <property type="match status" value="1"/>
</dbReference>
<dbReference type="InterPro" id="IPR002293">
    <property type="entry name" value="AA/rel_permease1"/>
</dbReference>
<feature type="transmembrane region" description="Helical" evidence="6">
    <location>
        <begin position="145"/>
        <end position="163"/>
    </location>
</feature>
<accession>A0A2T7NJU9</accession>
<dbReference type="InterPro" id="IPR050598">
    <property type="entry name" value="AminoAcid_Transporter"/>
</dbReference>